<protein>
    <submittedName>
        <fullName evidence="4">IS91 family transposase</fullName>
    </submittedName>
</protein>
<organism evidence="4 5">
    <name type="scientific">Undibacterium parvum</name>
    <dbReference type="NCBI Taxonomy" id="401471"/>
    <lineage>
        <taxon>Bacteria</taxon>
        <taxon>Pseudomonadati</taxon>
        <taxon>Pseudomonadota</taxon>
        <taxon>Betaproteobacteria</taxon>
        <taxon>Burkholderiales</taxon>
        <taxon>Oxalobacteraceae</taxon>
        <taxon>Undibacterium</taxon>
    </lineage>
</organism>
<keyword evidence="5" id="KW-1185">Reference proteome</keyword>
<dbReference type="EMBL" id="CP034464">
    <property type="protein sequence ID" value="AZP12278.1"/>
    <property type="molecule type" value="Genomic_DNA"/>
</dbReference>
<accession>A0A3S9HJI4</accession>
<evidence type="ECO:0000313" key="4">
    <source>
        <dbReference type="EMBL" id="AZP12278.1"/>
    </source>
</evidence>
<evidence type="ECO:0000256" key="1">
    <source>
        <dbReference type="SAM" id="MobiDB-lite"/>
    </source>
</evidence>
<dbReference type="PANTHER" id="PTHR37023:SF1">
    <property type="entry name" value="ISSOD25 TRANSPOSASE TNPA_ISSOD25"/>
    <property type="match status" value="1"/>
</dbReference>
<feature type="domain" description="Transposase zinc-binding" evidence="3">
    <location>
        <begin position="3"/>
        <end position="81"/>
    </location>
</feature>
<dbReference type="GO" id="GO:0004803">
    <property type="term" value="F:transposase activity"/>
    <property type="evidence" value="ECO:0007669"/>
    <property type="project" value="InterPro"/>
</dbReference>
<dbReference type="NCBIfam" id="NF033538">
    <property type="entry name" value="transpos_IS91"/>
    <property type="match status" value="1"/>
</dbReference>
<proteinExistence type="predicted"/>
<dbReference type="KEGG" id="upv:EJN92_09870"/>
<dbReference type="PANTHER" id="PTHR37023">
    <property type="entry name" value="TRANSPOSASE"/>
    <property type="match status" value="1"/>
</dbReference>
<evidence type="ECO:0000259" key="2">
    <source>
        <dbReference type="Pfam" id="PF04986"/>
    </source>
</evidence>
<evidence type="ECO:0000313" key="5">
    <source>
        <dbReference type="Proteomes" id="UP000275663"/>
    </source>
</evidence>
<name>A0A3S9HJI4_9BURK</name>
<dbReference type="GO" id="GO:0006313">
    <property type="term" value="P:DNA transposition"/>
    <property type="evidence" value="ECO:0007669"/>
    <property type="project" value="InterPro"/>
</dbReference>
<sequence length="446" mass="49516">MHTPAPYVETAFRKYLECGIFAYGFARARCDACGHDFLVAFSCKGRGVCPSCNTRRMVETAAHLSDHIFPKLPVRQWVLSLPKRLRYFLQNDPKALNTALRIFLRVILASLQAHCPSAVALDRKRVQLAACAFIHRFGSSLNRHVHFHICVVDGVFEAVDYHDSGEGSKVKFHALAHLSADAIAQVQNEAKRRIVRAFVKRGLLDSIDDEVMLLARHGGGFSVDASVCIAADDRAGLKRLLRYCARPPFAMERLHRKGQDHLLYHCPKPQSGGKQGDLILTPCEFIAKIAALVPPPRAHRHRYFGVLAPNSPLRAAVTAMAPMPVISPEVPPTSSDQEEQTNAKRSPARYLWAKLIARIYEVFPLLCLHCGGQMRLISFINDGAEIRTILDHIGVESSPPKISKARGPPLWDACDEAEPIDYFDNGADDDLGQHGPAEDVDQSVNW</sequence>
<dbReference type="Pfam" id="PF14319">
    <property type="entry name" value="Zn_Tnp_IS91"/>
    <property type="match status" value="1"/>
</dbReference>
<feature type="region of interest" description="Disordered" evidence="1">
    <location>
        <begin position="423"/>
        <end position="446"/>
    </location>
</feature>
<dbReference type="Proteomes" id="UP000275663">
    <property type="component" value="Chromosome"/>
</dbReference>
<evidence type="ECO:0000259" key="3">
    <source>
        <dbReference type="Pfam" id="PF14319"/>
    </source>
</evidence>
<feature type="domain" description="Transposase IS801/IS1294" evidence="2">
    <location>
        <begin position="131"/>
        <end position="310"/>
    </location>
</feature>
<dbReference type="InterPro" id="IPR007069">
    <property type="entry name" value="Transposase_32"/>
</dbReference>
<dbReference type="OrthoDB" id="6979325at2"/>
<dbReference type="InterPro" id="IPR054832">
    <property type="entry name" value="transpos_IS91"/>
</dbReference>
<dbReference type="AlphaFoldDB" id="A0A3S9HJI4"/>
<gene>
    <name evidence="4" type="ORF">EJN92_09870</name>
</gene>
<reference evidence="4 5" key="1">
    <citation type="journal article" date="2011" name="Int. J. Syst. Evol. Microbiol.">
        <title>Description of Undibacterium oligocarboniphilum sp. nov., isolated from purified water, and Undibacterium pigrum strain CCUG 49012 as the type strain of Undibacterium parvum sp. nov., and emended descriptions of the genus Undibacterium and the species Undibacterium pigrum.</title>
        <authorList>
            <person name="Eder W."/>
            <person name="Wanner G."/>
            <person name="Ludwig W."/>
            <person name="Busse H.J."/>
            <person name="Ziemke-Kageler F."/>
            <person name="Lang E."/>
        </authorList>
    </citation>
    <scope>NUCLEOTIDE SEQUENCE [LARGE SCALE GENOMIC DNA]</scope>
    <source>
        <strain evidence="4 5">DSM 23061</strain>
    </source>
</reference>
<dbReference type="GO" id="GO:0003677">
    <property type="term" value="F:DNA binding"/>
    <property type="evidence" value="ECO:0007669"/>
    <property type="project" value="InterPro"/>
</dbReference>
<dbReference type="Pfam" id="PF04986">
    <property type="entry name" value="Y2_Tnp"/>
    <property type="match status" value="1"/>
</dbReference>
<dbReference type="InterPro" id="IPR026889">
    <property type="entry name" value="Zn_Tnp"/>
</dbReference>